<organism evidence="2 3">
    <name type="scientific">Helicobacter jaachi</name>
    <dbReference type="NCBI Taxonomy" id="1677920"/>
    <lineage>
        <taxon>Bacteria</taxon>
        <taxon>Pseudomonadati</taxon>
        <taxon>Campylobacterota</taxon>
        <taxon>Epsilonproteobacteria</taxon>
        <taxon>Campylobacterales</taxon>
        <taxon>Helicobacteraceae</taxon>
        <taxon>Helicobacter</taxon>
    </lineage>
</organism>
<dbReference type="AlphaFoldDB" id="A0A4U8TAF9"/>
<dbReference type="InterPro" id="IPR058625">
    <property type="entry name" value="MdtA-like_BSH"/>
</dbReference>
<keyword evidence="3" id="KW-1185">Reference proteome</keyword>
<reference evidence="2 3" key="1">
    <citation type="journal article" date="2014" name="Genome Announc.">
        <title>Draft genome sequences of eight enterohepatic helicobacter species isolated from both laboratory and wild rodents.</title>
        <authorList>
            <person name="Sheh A."/>
            <person name="Shen Z."/>
            <person name="Fox J.G."/>
        </authorList>
    </citation>
    <scope>NUCLEOTIDE SEQUENCE [LARGE SCALE GENOMIC DNA]</scope>
    <source>
        <strain evidence="2 3">MIT 09-6949</strain>
    </source>
</reference>
<name>A0A4U8TAF9_9HELI</name>
<evidence type="ECO:0000259" key="1">
    <source>
        <dbReference type="Pfam" id="PF25917"/>
    </source>
</evidence>
<evidence type="ECO:0000313" key="2">
    <source>
        <dbReference type="EMBL" id="TLD96805.1"/>
    </source>
</evidence>
<dbReference type="Gene3D" id="2.40.30.170">
    <property type="match status" value="1"/>
</dbReference>
<dbReference type="EMBL" id="JRPR02000002">
    <property type="protein sequence ID" value="TLD96805.1"/>
    <property type="molecule type" value="Genomic_DNA"/>
</dbReference>
<evidence type="ECO:0000313" key="3">
    <source>
        <dbReference type="Proteomes" id="UP000029733"/>
    </source>
</evidence>
<comment type="caution">
    <text evidence="2">The sequence shown here is derived from an EMBL/GenBank/DDBJ whole genome shotgun (WGS) entry which is preliminary data.</text>
</comment>
<protein>
    <submittedName>
        <fullName evidence="2">HlyD family efflux transporter periplasmic adaptor subunit</fullName>
    </submittedName>
</protein>
<dbReference type="PANTHER" id="PTHR30469">
    <property type="entry name" value="MULTIDRUG RESISTANCE PROTEIN MDTA"/>
    <property type="match status" value="1"/>
</dbReference>
<dbReference type="PROSITE" id="PS51257">
    <property type="entry name" value="PROKAR_LIPOPROTEIN"/>
    <property type="match status" value="1"/>
</dbReference>
<gene>
    <name evidence="2" type="ORF">LS71_004170</name>
</gene>
<dbReference type="Gene3D" id="2.40.50.100">
    <property type="match status" value="1"/>
</dbReference>
<accession>A0A4U8TAF9</accession>
<dbReference type="Pfam" id="PF25917">
    <property type="entry name" value="BSH_RND"/>
    <property type="match status" value="1"/>
</dbReference>
<dbReference type="OrthoDB" id="9778236at2"/>
<dbReference type="SUPFAM" id="SSF111369">
    <property type="entry name" value="HlyD-like secretion proteins"/>
    <property type="match status" value="1"/>
</dbReference>
<dbReference type="GO" id="GO:1990281">
    <property type="term" value="C:efflux pump complex"/>
    <property type="evidence" value="ECO:0007669"/>
    <property type="project" value="TreeGrafter"/>
</dbReference>
<feature type="domain" description="Multidrug resistance protein MdtA-like barrel-sandwich hybrid" evidence="1">
    <location>
        <begin position="46"/>
        <end position="155"/>
    </location>
</feature>
<proteinExistence type="predicted"/>
<dbReference type="STRING" id="1677920.LS71_00995"/>
<dbReference type="RefSeq" id="WP_034352420.1">
    <property type="nucleotide sequence ID" value="NZ_JRPR02000002.1"/>
</dbReference>
<dbReference type="PANTHER" id="PTHR30469:SF15">
    <property type="entry name" value="HLYD FAMILY OF SECRETION PROTEINS"/>
    <property type="match status" value="1"/>
</dbReference>
<dbReference type="GO" id="GO:0015562">
    <property type="term" value="F:efflux transmembrane transporter activity"/>
    <property type="evidence" value="ECO:0007669"/>
    <property type="project" value="TreeGrafter"/>
</dbReference>
<sequence>MKGKNFLGYIISICVGLMLCACGDSREFDAMGMFEADEILLSTEGSGRIMGFEVREGEAVSKGALLGTIDSSALELQREKLALDLAHALDELARTQRLFKANASTKQNVDNAAYKSQSLQKELDILDDKIARTDIIAPLDGVVLEKYAFNGELTSPSKALLRMADTRTLRLKAYLNYDDIVRIKLGDKVKVYVDSKNTESSAQMEGYKVYEGVISWISSEAEFTPKTIMTKDERQNLVYAIKIDVENDGLLKIGGYGEIKLDSMP</sequence>
<dbReference type="Proteomes" id="UP000029733">
    <property type="component" value="Unassembled WGS sequence"/>
</dbReference>